<organism evidence="1 2">
    <name type="scientific">Acinetobacter equi</name>
    <dbReference type="NCBI Taxonomy" id="1324350"/>
    <lineage>
        <taxon>Bacteria</taxon>
        <taxon>Pseudomonadati</taxon>
        <taxon>Pseudomonadota</taxon>
        <taxon>Gammaproteobacteria</taxon>
        <taxon>Moraxellales</taxon>
        <taxon>Moraxellaceae</taxon>
        <taxon>Acinetobacter</taxon>
    </lineage>
</organism>
<dbReference type="Proteomes" id="UP000064939">
    <property type="component" value="Chromosome"/>
</dbReference>
<dbReference type="STRING" id="1324350.AOY20_06750"/>
<protein>
    <submittedName>
        <fullName evidence="1">Uncharacterized protein</fullName>
    </submittedName>
</protein>
<reference evidence="1 2" key="1">
    <citation type="journal article" date="2015" name="Int. J. Syst. Evol. Microbiol.">
        <title>Acinetobacter equi sp. nov. isolated from horse faeces.</title>
        <authorList>
            <person name="Poppel M.T."/>
            <person name="Skiebe E."/>
            <person name="Laue M."/>
            <person name="Bergmann H."/>
            <person name="Ebersberger I."/>
            <person name="Garn T."/>
            <person name="Fruth A."/>
            <person name="Baumgardt S."/>
            <person name="Busse H.J."/>
            <person name="Wilharm G."/>
        </authorList>
    </citation>
    <scope>NUCLEOTIDE SEQUENCE [LARGE SCALE GENOMIC DNA]</scope>
    <source>
        <strain evidence="1 2">114</strain>
    </source>
</reference>
<dbReference type="AlphaFoldDB" id="A0A0N9VYM3"/>
<name>A0A0N9VYM3_9GAMM</name>
<evidence type="ECO:0000313" key="2">
    <source>
        <dbReference type="Proteomes" id="UP000064939"/>
    </source>
</evidence>
<gene>
    <name evidence="1" type="ORF">AOY20_06750</name>
</gene>
<dbReference type="EMBL" id="CP012808">
    <property type="protein sequence ID" value="ALH95254.1"/>
    <property type="molecule type" value="Genomic_DNA"/>
</dbReference>
<sequence length="214" mass="24745">MAFDLVQYFNDQIRIQKPQLLNCYPKQKQDLTIQELNCLILGKLISCLREDEEKFYYEIHQLDDLYIQEIARHLTTSHSNQSKLNKSELEISLFDILKLQFLELKQLDETASLGKFGIKELLLGQVEYLSGKAEDWVWTTNNLLELKGTKPTLTEDISLENTLKEFNQMATQNQTHASEEVIEVKEPSWAKIVEPLVALAILWILVNALCTVFA</sequence>
<evidence type="ECO:0000313" key="1">
    <source>
        <dbReference type="EMBL" id="ALH95254.1"/>
    </source>
</evidence>
<keyword evidence="2" id="KW-1185">Reference proteome</keyword>
<dbReference type="RefSeq" id="WP_054581148.1">
    <property type="nucleotide sequence ID" value="NZ_CP012808.1"/>
</dbReference>
<accession>A0A0N9VYM3</accession>
<dbReference type="KEGG" id="aei:AOY20_06750"/>
<proteinExistence type="predicted"/>
<dbReference type="OrthoDB" id="6717066at2"/>